<dbReference type="Proteomes" id="UP000008366">
    <property type="component" value="Unassembled WGS sequence"/>
</dbReference>
<dbReference type="Gene3D" id="1.10.540.10">
    <property type="entry name" value="Acyl-CoA dehydrogenase/oxidase, N-terminal domain"/>
    <property type="match status" value="1"/>
</dbReference>
<dbReference type="Pfam" id="PF02771">
    <property type="entry name" value="Acyl-CoA_dh_N"/>
    <property type="match status" value="1"/>
</dbReference>
<keyword evidence="4" id="KW-0274">FAD</keyword>
<dbReference type="OrthoDB" id="7328575at2"/>
<dbReference type="InterPro" id="IPR037069">
    <property type="entry name" value="AcylCoA_DH/ox_N_sf"/>
</dbReference>
<comment type="caution">
    <text evidence="8">The sequence shown here is derived from an EMBL/GenBank/DDBJ whole genome shotgun (WGS) entry which is preliminary data.</text>
</comment>
<dbReference type="SUPFAM" id="SSF56645">
    <property type="entry name" value="Acyl-CoA dehydrogenase NM domain-like"/>
    <property type="match status" value="1"/>
</dbReference>
<evidence type="ECO:0000259" key="6">
    <source>
        <dbReference type="Pfam" id="PF00441"/>
    </source>
</evidence>
<sequence length="393" mass="41195">MDFELDSEQSALREAVRDLLNDAYPSTEERRAAQADEPGFSEKAWTQLAEMGVLGLPFGEDVGGMEAGPIEVGLVAEELGRVIAPEPFVEAVVLAGGLVDAVGTDAQRGELLPGLCEGASVFAFAHAEPGSRWSPQASTVRAERTGDGWALTGVKSPVVVGARADVLVVSAVTDAGTELFVVRGEDAGDMVAGSRESFVTADSGRAATITFEATPAQLLGEAGVDRTDDIALALANAQIASCREAVGAMERALWITVDYLKTRKQFGVTLSTFQALKFRAADMYVQLELARSVALWATLVLDAGAAGGARDILDAASRASLQVATSARHIGQEAVQLHGGIAMTAEYSAGHYLARMLVLTHGFGDATHHLGRLSASLSDHEWIDPLTYGAVSA</sequence>
<accession>K6XCR0</accession>
<keyword evidence="3" id="KW-0285">Flavoprotein</keyword>
<dbReference type="PANTHER" id="PTHR43884:SF20">
    <property type="entry name" value="ACYL-COA DEHYDROGENASE FADE28"/>
    <property type="match status" value="1"/>
</dbReference>
<reference evidence="8 9" key="1">
    <citation type="submission" date="2012-08" db="EMBL/GenBank/DDBJ databases">
        <title>Whole genome shotgun sequence of Kineosphaera limosa NBRC 100340.</title>
        <authorList>
            <person name="Yoshida I."/>
            <person name="Isaki S."/>
            <person name="Hosoyama A."/>
            <person name="Tsuchikane K."/>
            <person name="Katsumata H."/>
            <person name="Ando Y."/>
            <person name="Ohji S."/>
            <person name="Hamada M."/>
            <person name="Tamura T."/>
            <person name="Yamazoe A."/>
            <person name="Yamazaki S."/>
            <person name="Fujita N."/>
        </authorList>
    </citation>
    <scope>NUCLEOTIDE SEQUENCE [LARGE SCALE GENOMIC DNA]</scope>
    <source>
        <strain evidence="8 9">NBRC 100340</strain>
    </source>
</reference>
<comment type="cofactor">
    <cofactor evidence="1">
        <name>FAD</name>
        <dbReference type="ChEBI" id="CHEBI:57692"/>
    </cofactor>
</comment>
<dbReference type="Gene3D" id="2.40.110.10">
    <property type="entry name" value="Butyryl-CoA Dehydrogenase, subunit A, domain 2"/>
    <property type="match status" value="1"/>
</dbReference>
<dbReference type="Pfam" id="PF00441">
    <property type="entry name" value="Acyl-CoA_dh_1"/>
    <property type="match status" value="1"/>
</dbReference>
<evidence type="ECO:0000256" key="4">
    <source>
        <dbReference type="ARBA" id="ARBA00022827"/>
    </source>
</evidence>
<protein>
    <submittedName>
        <fullName evidence="8">Putative acyl-CoA dehydrogenase</fullName>
    </submittedName>
</protein>
<name>K6XCR0_9MICO</name>
<evidence type="ECO:0000313" key="8">
    <source>
        <dbReference type="EMBL" id="GAB96604.1"/>
    </source>
</evidence>
<dbReference type="PANTHER" id="PTHR43884">
    <property type="entry name" value="ACYL-COA DEHYDROGENASE"/>
    <property type="match status" value="1"/>
</dbReference>
<dbReference type="InterPro" id="IPR009075">
    <property type="entry name" value="AcylCo_DH/oxidase_C"/>
</dbReference>
<evidence type="ECO:0000313" key="9">
    <source>
        <dbReference type="Proteomes" id="UP000008366"/>
    </source>
</evidence>
<dbReference type="InterPro" id="IPR036250">
    <property type="entry name" value="AcylCo_DH-like_C"/>
</dbReference>
<keyword evidence="9" id="KW-1185">Reference proteome</keyword>
<dbReference type="EMBL" id="BAHD01000043">
    <property type="protein sequence ID" value="GAB96604.1"/>
    <property type="molecule type" value="Genomic_DNA"/>
</dbReference>
<evidence type="ECO:0000256" key="3">
    <source>
        <dbReference type="ARBA" id="ARBA00022630"/>
    </source>
</evidence>
<dbReference type="CDD" id="cd00567">
    <property type="entry name" value="ACAD"/>
    <property type="match status" value="1"/>
</dbReference>
<evidence type="ECO:0000256" key="5">
    <source>
        <dbReference type="ARBA" id="ARBA00023002"/>
    </source>
</evidence>
<keyword evidence="5" id="KW-0560">Oxidoreductase</keyword>
<dbReference type="Gene3D" id="1.20.140.10">
    <property type="entry name" value="Butyryl-CoA Dehydrogenase, subunit A, domain 3"/>
    <property type="match status" value="1"/>
</dbReference>
<dbReference type="InterPro" id="IPR046373">
    <property type="entry name" value="Acyl-CoA_Oxase/DH_mid-dom_sf"/>
</dbReference>
<evidence type="ECO:0000256" key="2">
    <source>
        <dbReference type="ARBA" id="ARBA00009347"/>
    </source>
</evidence>
<dbReference type="SUPFAM" id="SSF47203">
    <property type="entry name" value="Acyl-CoA dehydrogenase C-terminal domain-like"/>
    <property type="match status" value="1"/>
</dbReference>
<dbReference type="GO" id="GO:0003995">
    <property type="term" value="F:acyl-CoA dehydrogenase activity"/>
    <property type="evidence" value="ECO:0007669"/>
    <property type="project" value="TreeGrafter"/>
</dbReference>
<gene>
    <name evidence="8" type="ORF">KILIM_043_00090</name>
</gene>
<feature type="domain" description="Acyl-CoA dehydrogenase/oxidase C-terminal" evidence="6">
    <location>
        <begin position="233"/>
        <end position="371"/>
    </location>
</feature>
<dbReference type="GO" id="GO:0050660">
    <property type="term" value="F:flavin adenine dinucleotide binding"/>
    <property type="evidence" value="ECO:0007669"/>
    <property type="project" value="InterPro"/>
</dbReference>
<dbReference type="STRING" id="1184609.KILIM_043_00090"/>
<dbReference type="InterPro" id="IPR013786">
    <property type="entry name" value="AcylCoA_DH/ox_N"/>
</dbReference>
<comment type="similarity">
    <text evidence="2">Belongs to the acyl-CoA dehydrogenase family.</text>
</comment>
<dbReference type="AlphaFoldDB" id="K6XCR0"/>
<feature type="domain" description="Acyl-CoA dehydrogenase/oxidase N-terminal" evidence="7">
    <location>
        <begin position="7"/>
        <end position="118"/>
    </location>
</feature>
<evidence type="ECO:0000259" key="7">
    <source>
        <dbReference type="Pfam" id="PF02771"/>
    </source>
</evidence>
<dbReference type="RefSeq" id="WP_006593136.1">
    <property type="nucleotide sequence ID" value="NZ_BAHD01000043.1"/>
</dbReference>
<dbReference type="InterPro" id="IPR009100">
    <property type="entry name" value="AcylCoA_DH/oxidase_NM_dom_sf"/>
</dbReference>
<proteinExistence type="inferred from homology"/>
<dbReference type="eggNOG" id="COG1960">
    <property type="taxonomic scope" value="Bacteria"/>
</dbReference>
<evidence type="ECO:0000256" key="1">
    <source>
        <dbReference type="ARBA" id="ARBA00001974"/>
    </source>
</evidence>
<organism evidence="8 9">
    <name type="scientific">Kineosphaera limosa NBRC 100340</name>
    <dbReference type="NCBI Taxonomy" id="1184609"/>
    <lineage>
        <taxon>Bacteria</taxon>
        <taxon>Bacillati</taxon>
        <taxon>Actinomycetota</taxon>
        <taxon>Actinomycetes</taxon>
        <taxon>Micrococcales</taxon>
        <taxon>Dermatophilaceae</taxon>
        <taxon>Kineosphaera</taxon>
    </lineage>
</organism>